<organism evidence="1 2">
    <name type="scientific">Shewanella khirikhana</name>
    <dbReference type="NCBI Taxonomy" id="1965282"/>
    <lineage>
        <taxon>Bacteria</taxon>
        <taxon>Pseudomonadati</taxon>
        <taxon>Pseudomonadota</taxon>
        <taxon>Gammaproteobacteria</taxon>
        <taxon>Alteromonadales</taxon>
        <taxon>Shewanellaceae</taxon>
        <taxon>Shewanella</taxon>
    </lineage>
</organism>
<gene>
    <name evidence="1" type="ORF">STH12_02448</name>
</gene>
<protein>
    <recommendedName>
        <fullName evidence="3">Lipoprotein</fullName>
    </recommendedName>
</protein>
<keyword evidence="2" id="KW-1185">Reference proteome</keyword>
<dbReference type="PROSITE" id="PS51257">
    <property type="entry name" value="PROKAR_LIPOPROTEIN"/>
    <property type="match status" value="1"/>
</dbReference>
<name>A0ABM7DPD0_9GAMM</name>
<dbReference type="EMBL" id="CP020373">
    <property type="protein sequence ID" value="AZQ11526.1"/>
    <property type="molecule type" value="Genomic_DNA"/>
</dbReference>
<proteinExistence type="predicted"/>
<evidence type="ECO:0000313" key="1">
    <source>
        <dbReference type="EMBL" id="AZQ11526.1"/>
    </source>
</evidence>
<sequence length="82" mass="8864">MKYTITNTLTLVTAITLSGCCSTPKLAELDMATTDFCSKFNKSNEKVKASGIDNDMGNRAMTRRSVGNFHGFSPLAEAAIVR</sequence>
<evidence type="ECO:0008006" key="3">
    <source>
        <dbReference type="Google" id="ProtNLM"/>
    </source>
</evidence>
<evidence type="ECO:0000313" key="2">
    <source>
        <dbReference type="Proteomes" id="UP000278437"/>
    </source>
</evidence>
<reference evidence="2" key="1">
    <citation type="submission" date="2017-03" db="EMBL/GenBank/DDBJ databases">
        <title>Full genome sequence of a non-lethal Shewanella isolate that potentiates virulence of Vibio parahaemolyticus causing acute hepatopancreatic necrosis disease (AHPND) in shrimp.</title>
        <authorList>
            <person name="Prachumwat A."/>
            <person name="Sritunyalucksana K."/>
        </authorList>
    </citation>
    <scope>NUCLEOTIDE SEQUENCE [LARGE SCALE GENOMIC DNA]</scope>
    <source>
        <strain evidence="2">TH2012</strain>
    </source>
</reference>
<dbReference type="Proteomes" id="UP000278437">
    <property type="component" value="Chromosome"/>
</dbReference>
<accession>A0ABM7DPD0</accession>